<evidence type="ECO:0000256" key="2">
    <source>
        <dbReference type="ARBA" id="ARBA00002631"/>
    </source>
</evidence>
<dbReference type="GO" id="GO:0005737">
    <property type="term" value="C:cytoplasm"/>
    <property type="evidence" value="ECO:0007669"/>
    <property type="project" value="UniProtKB-SubCell"/>
</dbReference>
<keyword evidence="8 9" id="KW-0234">DNA repair</keyword>
<evidence type="ECO:0000256" key="6">
    <source>
        <dbReference type="ARBA" id="ARBA00022763"/>
    </source>
</evidence>
<evidence type="ECO:0000256" key="11">
    <source>
        <dbReference type="RuleBase" id="RU003780"/>
    </source>
</evidence>
<keyword evidence="7 9" id="KW-0378">Hydrolase</keyword>
<dbReference type="AlphaFoldDB" id="A0A9D9DF37"/>
<dbReference type="SMART" id="SM00986">
    <property type="entry name" value="UDG"/>
    <property type="match status" value="1"/>
</dbReference>
<comment type="caution">
    <text evidence="13">The sequence shown here is derived from an EMBL/GenBank/DDBJ whole genome shotgun (WGS) entry which is preliminary data.</text>
</comment>
<evidence type="ECO:0000256" key="8">
    <source>
        <dbReference type="ARBA" id="ARBA00023204"/>
    </source>
</evidence>
<dbReference type="PANTHER" id="PTHR11264">
    <property type="entry name" value="URACIL-DNA GLYCOSYLASE"/>
    <property type="match status" value="1"/>
</dbReference>
<proteinExistence type="inferred from homology"/>
<evidence type="ECO:0000313" key="14">
    <source>
        <dbReference type="Proteomes" id="UP000823634"/>
    </source>
</evidence>
<sequence length="233" mass="26262">MGKCADRRGLKRKMKSDWGDFFSSISWKGYWKSLSSFIDESYGKGNVFPPRELLWAAFDHTSPKTLKAVILGQDPYPNVGQAMGLSFSVPKEVKIPPSLENIFADIKADLGYEVASSGDLTGWAEQGVLLLNVYLTVESGKPLSHKRKEYELFAKDLFLYLDRIQNPIVFFLWGNFAKRFAPFVKNPKHLLCLSGHPSPLSANRGLFFGTGQFKKADAFYREMGVKPIDWAAH</sequence>
<reference evidence="13" key="2">
    <citation type="journal article" date="2021" name="PeerJ">
        <title>Extensive microbial diversity within the chicken gut microbiome revealed by metagenomics and culture.</title>
        <authorList>
            <person name="Gilroy R."/>
            <person name="Ravi A."/>
            <person name="Getino M."/>
            <person name="Pursley I."/>
            <person name="Horton D.L."/>
            <person name="Alikhan N.F."/>
            <person name="Baker D."/>
            <person name="Gharbi K."/>
            <person name="Hall N."/>
            <person name="Watson M."/>
            <person name="Adriaenssens E.M."/>
            <person name="Foster-Nyarko E."/>
            <person name="Jarju S."/>
            <person name="Secka A."/>
            <person name="Antonio M."/>
            <person name="Oren A."/>
            <person name="Chaudhuri R.R."/>
            <person name="La Ragione R."/>
            <person name="Hildebrand F."/>
            <person name="Pallen M.J."/>
        </authorList>
    </citation>
    <scope>NUCLEOTIDE SEQUENCE</scope>
    <source>
        <strain evidence="13">17113</strain>
    </source>
</reference>
<dbReference type="InterPro" id="IPR036895">
    <property type="entry name" value="Uracil-DNA_glycosylase-like_sf"/>
</dbReference>
<dbReference type="PROSITE" id="PS00130">
    <property type="entry name" value="U_DNA_GLYCOSYLASE"/>
    <property type="match status" value="1"/>
</dbReference>
<dbReference type="InterPro" id="IPR002043">
    <property type="entry name" value="UDG_fam1"/>
</dbReference>
<evidence type="ECO:0000256" key="5">
    <source>
        <dbReference type="ARBA" id="ARBA00018429"/>
    </source>
</evidence>
<dbReference type="NCBIfam" id="NF003589">
    <property type="entry name" value="PRK05254.1-2"/>
    <property type="match status" value="1"/>
</dbReference>
<keyword evidence="6 9" id="KW-0227">DNA damage</keyword>
<evidence type="ECO:0000256" key="1">
    <source>
        <dbReference type="ARBA" id="ARBA00001400"/>
    </source>
</evidence>
<keyword evidence="13" id="KW-0326">Glycosidase</keyword>
<dbReference type="GO" id="GO:0004844">
    <property type="term" value="F:uracil DNA N-glycosylase activity"/>
    <property type="evidence" value="ECO:0007669"/>
    <property type="project" value="UniProtKB-UniRule"/>
</dbReference>
<dbReference type="SUPFAM" id="SSF52141">
    <property type="entry name" value="Uracil-DNA glycosylase-like"/>
    <property type="match status" value="1"/>
</dbReference>
<dbReference type="PANTHER" id="PTHR11264:SF0">
    <property type="entry name" value="URACIL-DNA GLYCOSYLASE"/>
    <property type="match status" value="1"/>
</dbReference>
<comment type="similarity">
    <text evidence="3 9 11">Belongs to the uracil-DNA glycosylase (UDG) superfamily. UNG family.</text>
</comment>
<accession>A0A9D9DF37</accession>
<feature type="domain" description="Uracil-DNA glycosylase-like" evidence="12">
    <location>
        <begin position="59"/>
        <end position="220"/>
    </location>
</feature>
<dbReference type="GO" id="GO:0097510">
    <property type="term" value="P:base-excision repair, AP site formation via deaminated base removal"/>
    <property type="evidence" value="ECO:0007669"/>
    <property type="project" value="TreeGrafter"/>
</dbReference>
<evidence type="ECO:0000256" key="4">
    <source>
        <dbReference type="ARBA" id="ARBA00012030"/>
    </source>
</evidence>
<evidence type="ECO:0000256" key="9">
    <source>
        <dbReference type="HAMAP-Rule" id="MF_00148"/>
    </source>
</evidence>
<name>A0A9D9DF37_9FIRM</name>
<dbReference type="CDD" id="cd10027">
    <property type="entry name" value="UDG-F1-like"/>
    <property type="match status" value="1"/>
</dbReference>
<dbReference type="InterPro" id="IPR005122">
    <property type="entry name" value="Uracil-DNA_glycosylase-like"/>
</dbReference>
<gene>
    <name evidence="9" type="primary">ung</name>
    <name evidence="13" type="ORF">IAC61_02200</name>
</gene>
<organism evidence="13 14">
    <name type="scientific">Candidatus Alloenteromonas pullistercoris</name>
    <dbReference type="NCBI Taxonomy" id="2840785"/>
    <lineage>
        <taxon>Bacteria</taxon>
        <taxon>Bacillati</taxon>
        <taxon>Bacillota</taxon>
        <taxon>Bacillota incertae sedis</taxon>
        <taxon>Candidatus Alloenteromonas</taxon>
    </lineage>
</organism>
<evidence type="ECO:0000259" key="12">
    <source>
        <dbReference type="SMART" id="SM00986"/>
    </source>
</evidence>
<dbReference type="Pfam" id="PF03167">
    <property type="entry name" value="UDG"/>
    <property type="match status" value="1"/>
</dbReference>
<evidence type="ECO:0000256" key="10">
    <source>
        <dbReference type="PROSITE-ProRule" id="PRU10072"/>
    </source>
</evidence>
<comment type="subcellular location">
    <subcellularLocation>
        <location evidence="9">Cytoplasm</location>
    </subcellularLocation>
</comment>
<dbReference type="EC" id="3.2.2.27" evidence="4 9"/>
<protein>
    <recommendedName>
        <fullName evidence="5 9">Uracil-DNA glycosylase</fullName>
        <shortName evidence="9">UDG</shortName>
        <ecNumber evidence="4 9">3.2.2.27</ecNumber>
    </recommendedName>
</protein>
<keyword evidence="9" id="KW-0963">Cytoplasm</keyword>
<dbReference type="NCBIfam" id="NF003588">
    <property type="entry name" value="PRK05254.1-1"/>
    <property type="match status" value="1"/>
</dbReference>
<dbReference type="Gene3D" id="3.40.470.10">
    <property type="entry name" value="Uracil-DNA glycosylase-like domain"/>
    <property type="match status" value="1"/>
</dbReference>
<evidence type="ECO:0000313" key="13">
    <source>
        <dbReference type="EMBL" id="MBO8426116.1"/>
    </source>
</evidence>
<comment type="catalytic activity">
    <reaction evidence="1 9 11">
        <text>Hydrolyzes single-stranded DNA or mismatched double-stranded DNA and polynucleotides, releasing free uracil.</text>
        <dbReference type="EC" id="3.2.2.27"/>
    </reaction>
</comment>
<evidence type="ECO:0000256" key="3">
    <source>
        <dbReference type="ARBA" id="ARBA00008184"/>
    </source>
</evidence>
<dbReference type="HAMAP" id="MF_00148">
    <property type="entry name" value="UDG"/>
    <property type="match status" value="1"/>
</dbReference>
<evidence type="ECO:0000256" key="7">
    <source>
        <dbReference type="ARBA" id="ARBA00022801"/>
    </source>
</evidence>
<dbReference type="NCBIfam" id="NF003592">
    <property type="entry name" value="PRK05254.1-5"/>
    <property type="match status" value="1"/>
</dbReference>
<dbReference type="Proteomes" id="UP000823634">
    <property type="component" value="Unassembled WGS sequence"/>
</dbReference>
<dbReference type="SMART" id="SM00987">
    <property type="entry name" value="UreE_C"/>
    <property type="match status" value="1"/>
</dbReference>
<dbReference type="EMBL" id="JADINA010000016">
    <property type="protein sequence ID" value="MBO8426116.1"/>
    <property type="molecule type" value="Genomic_DNA"/>
</dbReference>
<comment type="function">
    <text evidence="2 9 11">Excises uracil residues from the DNA which can arise as a result of misincorporation of dUMP residues by DNA polymerase or due to deamination of cytosine.</text>
</comment>
<dbReference type="InterPro" id="IPR018085">
    <property type="entry name" value="Ura-DNA_Glyclase_AS"/>
</dbReference>
<feature type="active site" description="Proton acceptor" evidence="9 10">
    <location>
        <position position="74"/>
    </location>
</feature>
<reference evidence="13" key="1">
    <citation type="submission" date="2020-10" db="EMBL/GenBank/DDBJ databases">
        <authorList>
            <person name="Gilroy R."/>
        </authorList>
    </citation>
    <scope>NUCLEOTIDE SEQUENCE</scope>
    <source>
        <strain evidence="13">17113</strain>
    </source>
</reference>
<dbReference type="NCBIfam" id="TIGR00628">
    <property type="entry name" value="ung"/>
    <property type="match status" value="1"/>
</dbReference>